<evidence type="ECO:0000313" key="14">
    <source>
        <dbReference type="EMBL" id="MBN2954151.1"/>
    </source>
</evidence>
<evidence type="ECO:0000256" key="3">
    <source>
        <dbReference type="ARBA" id="ARBA00014415"/>
    </source>
</evidence>
<dbReference type="GO" id="GO:0008360">
    <property type="term" value="P:regulation of cell shape"/>
    <property type="evidence" value="ECO:0007669"/>
    <property type="project" value="UniProtKB-KW"/>
</dbReference>
<evidence type="ECO:0000256" key="10">
    <source>
        <dbReference type="ARBA" id="ARBA00023458"/>
    </source>
</evidence>
<name>A0A174KE94_9FIRM</name>
<evidence type="ECO:0000256" key="7">
    <source>
        <dbReference type="ARBA" id="ARBA00022840"/>
    </source>
</evidence>
<dbReference type="AlphaFoldDB" id="A0A174KE94"/>
<gene>
    <name evidence="14" type="ORF">JTJ23_11305</name>
</gene>
<dbReference type="PANTHER" id="PTHR42749">
    <property type="entry name" value="CELL SHAPE-DETERMINING PROTEIN MREB"/>
    <property type="match status" value="1"/>
</dbReference>
<evidence type="ECO:0000256" key="6">
    <source>
        <dbReference type="ARBA" id="ARBA00022741"/>
    </source>
</evidence>
<comment type="subcellular location">
    <subcellularLocation>
        <location evidence="1">Cytoplasm</location>
    </subcellularLocation>
</comment>
<comment type="caution">
    <text evidence="14">The sequence shown here is derived from an EMBL/GenBank/DDBJ whole genome shotgun (WGS) entry which is preliminary data.</text>
</comment>
<evidence type="ECO:0000256" key="4">
    <source>
        <dbReference type="ARBA" id="ARBA00017249"/>
    </source>
</evidence>
<evidence type="ECO:0000256" key="1">
    <source>
        <dbReference type="ARBA" id="ARBA00004496"/>
    </source>
</evidence>
<comment type="similarity">
    <text evidence="10">Belongs to the FtsA/MreB family.</text>
</comment>
<dbReference type="PROSITE" id="PS01036">
    <property type="entry name" value="HSP70_3"/>
    <property type="match status" value="1"/>
</dbReference>
<dbReference type="STRING" id="1150298.ERS852406_02363"/>
<evidence type="ECO:0000256" key="13">
    <source>
        <dbReference type="ARBA" id="ARBA00033103"/>
    </source>
</evidence>
<dbReference type="EMBL" id="JAFHBD010000058">
    <property type="protein sequence ID" value="MBN2954151.1"/>
    <property type="molecule type" value="Genomic_DNA"/>
</dbReference>
<proteinExistence type="inferred from homology"/>
<evidence type="ECO:0000256" key="11">
    <source>
        <dbReference type="ARBA" id="ARBA00030019"/>
    </source>
</evidence>
<organism evidence="14 15">
    <name type="scientific">Fusicatenibacter saccharivorans</name>
    <dbReference type="NCBI Taxonomy" id="1150298"/>
    <lineage>
        <taxon>Bacteria</taxon>
        <taxon>Bacillati</taxon>
        <taxon>Bacillota</taxon>
        <taxon>Clostridia</taxon>
        <taxon>Lachnospirales</taxon>
        <taxon>Lachnospiraceae</taxon>
        <taxon>Fusicatenibacter</taxon>
    </lineage>
</organism>
<evidence type="ECO:0000256" key="9">
    <source>
        <dbReference type="ARBA" id="ARBA00023016"/>
    </source>
</evidence>
<reference evidence="14" key="1">
    <citation type="submission" date="2021-02" db="EMBL/GenBank/DDBJ databases">
        <title>Metagenome-assembled genomes from human diarrheal sample B26.</title>
        <authorList>
            <person name="Ateba T.P."/>
            <person name="Alayande K.A."/>
            <person name="Mwanza M."/>
        </authorList>
    </citation>
    <scope>NUCLEOTIDE SEQUENCE</scope>
    <source>
        <strain evidence="14">06WH</strain>
    </source>
</reference>
<dbReference type="SUPFAM" id="SSF53067">
    <property type="entry name" value="Actin-like ATPase domain"/>
    <property type="match status" value="2"/>
</dbReference>
<keyword evidence="7" id="KW-0067">ATP-binding</keyword>
<dbReference type="PRINTS" id="PR01652">
    <property type="entry name" value="SHAPEPROTEIN"/>
</dbReference>
<dbReference type="GO" id="GO:0005737">
    <property type="term" value="C:cytoplasm"/>
    <property type="evidence" value="ECO:0007669"/>
    <property type="project" value="UniProtKB-SubCell"/>
</dbReference>
<evidence type="ECO:0000256" key="12">
    <source>
        <dbReference type="ARBA" id="ARBA00030945"/>
    </source>
</evidence>
<dbReference type="Proteomes" id="UP000737612">
    <property type="component" value="Unassembled WGS sequence"/>
</dbReference>
<dbReference type="Pfam" id="PF06723">
    <property type="entry name" value="MreB_Mbl"/>
    <property type="match status" value="1"/>
</dbReference>
<accession>A0A174KE94</accession>
<evidence type="ECO:0000256" key="8">
    <source>
        <dbReference type="ARBA" id="ARBA00022960"/>
    </source>
</evidence>
<protein>
    <recommendedName>
        <fullName evidence="3">Chaperone protein DnaK</fullName>
    </recommendedName>
    <alternativeName>
        <fullName evidence="4">Chaperone protein dnaK</fullName>
    </alternativeName>
    <alternativeName>
        <fullName evidence="13">HSP70</fullName>
    </alternativeName>
    <alternativeName>
        <fullName evidence="12">Heat shock 70 kDa protein</fullName>
    </alternativeName>
    <alternativeName>
        <fullName evidence="11">Heat shock protein 70</fullName>
    </alternativeName>
</protein>
<sequence length="337" mass="37821">MQIRNVYGIDLGTSTVKIYDLKKDTITKEKNMIAIRNREQVIAVGNYAYEMHERTPSNIEVITPMSNGRIANVLMVEAVLHTLLHRCTRHMGYRPELYFSVPCDMTEIERRSYYTIAHKGALKNCRMYLVDKPIADALALGIPINRTKGSMIVNIGAQSTEISVIANARVIFSRIIPVGGKQFNESICNLNRRKNNFQIGSKTAKRVKIALADLGTDKKEARKVRGVDGASGLPMEGIITSSLVNEALLSGVNEIGEEIKHALERTPPQIHDHIQKEGIYITGGSTRIPNIDRYLSRQLGCPVQLSQYYDLCTICGLKELITHDALHRWAYTVNKKK</sequence>
<dbReference type="PANTHER" id="PTHR42749:SF1">
    <property type="entry name" value="CELL SHAPE-DETERMINING PROTEIN MREB"/>
    <property type="match status" value="1"/>
</dbReference>
<dbReference type="InterPro" id="IPR056546">
    <property type="entry name" value="MreB_MamK-like"/>
</dbReference>
<dbReference type="GO" id="GO:0005524">
    <property type="term" value="F:ATP binding"/>
    <property type="evidence" value="ECO:0007669"/>
    <property type="project" value="UniProtKB-KW"/>
</dbReference>
<keyword evidence="5" id="KW-0963">Cytoplasm</keyword>
<dbReference type="RefSeq" id="WP_055217830.1">
    <property type="nucleotide sequence ID" value="NZ_JAAINQ010000020.1"/>
</dbReference>
<dbReference type="GO" id="GO:0000902">
    <property type="term" value="P:cell morphogenesis"/>
    <property type="evidence" value="ECO:0007669"/>
    <property type="project" value="InterPro"/>
</dbReference>
<dbReference type="InterPro" id="IPR018181">
    <property type="entry name" value="Heat_shock_70_CS"/>
</dbReference>
<keyword evidence="6" id="KW-0547">Nucleotide-binding</keyword>
<dbReference type="OrthoDB" id="9768127at2"/>
<evidence type="ECO:0000313" key="15">
    <source>
        <dbReference type="Proteomes" id="UP000737612"/>
    </source>
</evidence>
<dbReference type="Gene3D" id="3.30.420.40">
    <property type="match status" value="2"/>
</dbReference>
<keyword evidence="9" id="KW-0346">Stress response</keyword>
<evidence type="ECO:0000256" key="5">
    <source>
        <dbReference type="ARBA" id="ARBA00022490"/>
    </source>
</evidence>
<dbReference type="InterPro" id="IPR004753">
    <property type="entry name" value="MreB"/>
</dbReference>
<comment type="similarity">
    <text evidence="2">Belongs to the heat shock protein 70 family.</text>
</comment>
<dbReference type="InterPro" id="IPR043129">
    <property type="entry name" value="ATPase_NBD"/>
</dbReference>
<evidence type="ECO:0000256" key="2">
    <source>
        <dbReference type="ARBA" id="ARBA00007381"/>
    </source>
</evidence>
<keyword evidence="8" id="KW-0133">Cell shape</keyword>